<evidence type="ECO:0000256" key="1">
    <source>
        <dbReference type="SAM" id="MobiDB-lite"/>
    </source>
</evidence>
<keyword evidence="4" id="KW-1185">Reference proteome</keyword>
<reference evidence="3" key="1">
    <citation type="submission" date="2023-06" db="EMBL/GenBank/DDBJ databases">
        <title>Genome-scale phylogeny and comparative genomics of the fungal order Sordariales.</title>
        <authorList>
            <consortium name="Lawrence Berkeley National Laboratory"/>
            <person name="Hensen N."/>
            <person name="Bonometti L."/>
            <person name="Westerberg I."/>
            <person name="Brannstrom I.O."/>
            <person name="Guillou S."/>
            <person name="Cros-Aarteil S."/>
            <person name="Calhoun S."/>
            <person name="Haridas S."/>
            <person name="Kuo A."/>
            <person name="Mondo S."/>
            <person name="Pangilinan J."/>
            <person name="Riley R."/>
            <person name="Labutti K."/>
            <person name="Andreopoulos B."/>
            <person name="Lipzen A."/>
            <person name="Chen C."/>
            <person name="Yanf M."/>
            <person name="Daum C."/>
            <person name="Ng V."/>
            <person name="Clum A."/>
            <person name="Steindorff A."/>
            <person name="Ohm R."/>
            <person name="Martin F."/>
            <person name="Silar P."/>
            <person name="Natvig D."/>
            <person name="Lalanne C."/>
            <person name="Gautier V."/>
            <person name="Ament-Velasquez S.L."/>
            <person name="Kruys A."/>
            <person name="Hutchinson M.I."/>
            <person name="Powell A.J."/>
            <person name="Barry K."/>
            <person name="Miller A.N."/>
            <person name="Grigoriev I.V."/>
            <person name="Debuchy R."/>
            <person name="Gladieux P."/>
            <person name="Thoren M.H."/>
            <person name="Johannesson H."/>
        </authorList>
    </citation>
    <scope>NUCLEOTIDE SEQUENCE</scope>
    <source>
        <strain evidence="3">SMH2532-1</strain>
    </source>
</reference>
<comment type="caution">
    <text evidence="3">The sequence shown here is derived from an EMBL/GenBank/DDBJ whole genome shotgun (WGS) entry which is preliminary data.</text>
</comment>
<evidence type="ECO:0008006" key="5">
    <source>
        <dbReference type="Google" id="ProtNLM"/>
    </source>
</evidence>
<accession>A0AA39YH33</accession>
<organism evidence="3 4">
    <name type="scientific">Cercophora newfieldiana</name>
    <dbReference type="NCBI Taxonomy" id="92897"/>
    <lineage>
        <taxon>Eukaryota</taxon>
        <taxon>Fungi</taxon>
        <taxon>Dikarya</taxon>
        <taxon>Ascomycota</taxon>
        <taxon>Pezizomycotina</taxon>
        <taxon>Sordariomycetes</taxon>
        <taxon>Sordariomycetidae</taxon>
        <taxon>Sordariales</taxon>
        <taxon>Lasiosphaeriaceae</taxon>
        <taxon>Cercophora</taxon>
    </lineage>
</organism>
<keyword evidence="2" id="KW-0732">Signal</keyword>
<gene>
    <name evidence="3" type="ORF">B0T16DRAFT_78318</name>
</gene>
<evidence type="ECO:0000256" key="2">
    <source>
        <dbReference type="SAM" id="SignalP"/>
    </source>
</evidence>
<dbReference type="AlphaFoldDB" id="A0AA39YH33"/>
<evidence type="ECO:0000313" key="4">
    <source>
        <dbReference type="Proteomes" id="UP001174936"/>
    </source>
</evidence>
<dbReference type="PROSITE" id="PS51257">
    <property type="entry name" value="PROKAR_LIPOPROTEIN"/>
    <property type="match status" value="1"/>
</dbReference>
<dbReference type="Proteomes" id="UP001174936">
    <property type="component" value="Unassembled WGS sequence"/>
</dbReference>
<dbReference type="EMBL" id="JAULSV010000002">
    <property type="protein sequence ID" value="KAK0651402.1"/>
    <property type="molecule type" value="Genomic_DNA"/>
</dbReference>
<feature type="chain" id="PRO_5041219712" description="Secreted protein" evidence="2">
    <location>
        <begin position="25"/>
        <end position="183"/>
    </location>
</feature>
<evidence type="ECO:0000313" key="3">
    <source>
        <dbReference type="EMBL" id="KAK0651402.1"/>
    </source>
</evidence>
<feature type="compositionally biased region" description="Polar residues" evidence="1">
    <location>
        <begin position="173"/>
        <end position="183"/>
    </location>
</feature>
<feature type="signal peptide" evidence="2">
    <location>
        <begin position="1"/>
        <end position="24"/>
    </location>
</feature>
<protein>
    <recommendedName>
        <fullName evidence="5">Secreted protein</fullName>
    </recommendedName>
</protein>
<proteinExistence type="predicted"/>
<name>A0AA39YH33_9PEZI</name>
<feature type="region of interest" description="Disordered" evidence="1">
    <location>
        <begin position="150"/>
        <end position="183"/>
    </location>
</feature>
<sequence length="183" mass="20508">MICPFRSALHACLSLACFNTFLLYNILPESPSQRGQPAARRHCRNVNCRGGAIPRPGPLSINEVDPHKQGWQGLLLRVFFLSSSFRCAPQNMLTLSALVRGIPGHLRWESFFPYPLVLRWRRVRGGRGGSWLGVWLHGWCRHPVGRRQRRRESGSLGPGSGSESGSGCWSGDRTMSVNNRSRT</sequence>